<feature type="transmembrane region" description="Helical" evidence="1">
    <location>
        <begin position="270"/>
        <end position="290"/>
    </location>
</feature>
<feature type="transmembrane region" description="Helical" evidence="1">
    <location>
        <begin position="336"/>
        <end position="354"/>
    </location>
</feature>
<dbReference type="SUPFAM" id="SSF48371">
    <property type="entry name" value="ARM repeat"/>
    <property type="match status" value="2"/>
</dbReference>
<dbReference type="InterPro" id="IPR000595">
    <property type="entry name" value="cNMP-bd_dom"/>
</dbReference>
<dbReference type="InterPro" id="IPR018490">
    <property type="entry name" value="cNMP-bd_dom_sf"/>
</dbReference>
<dbReference type="OrthoDB" id="789601at2"/>
<dbReference type="PROSITE" id="PS50042">
    <property type="entry name" value="CNMP_BINDING_3"/>
    <property type="match status" value="1"/>
</dbReference>
<sequence length="1051" mass="119725">MKKLLLKLLNIEKSEFTQVILLLLLGFLIGVFIATYDVASMTLFLQNWDEDTYLPIVIIATGIIGIIITYTFSFLQNRIAYPSLSIATLFILLAIIALIRLSFGVVEETDLKRKIIFASLVLMGPIDALLALVFWGTLARIFTLKQQKRIVGGVDIGKGLAALVTFFAIPLFSALVPATEDLIDITFIAGILIIIAYFSLILASPTISFGKLKRIEGQTGRFGIRKMFRHRYIVLMAGFVVIATIAHQFVDYSFLNVVGKQYPAERDLQNFIAVFEGVVIFFALAIQIFAVDKIIELYGTRVALLINPLLLLGLTAIAIFIGIFSGFETTADGTGSFVLFFLAISLSKLFSASLKESMDDAAFKMYYFPIDSRVRLDVISRMDGIVKVGAGLIAGVLLFVIQYFHFSNLLLFSILLLPIAALWAYDTNKMYVGYKDTLRQTLVSSKSKISETALSEQSLDKMLQKELEAPQPERQLFALKLLERLEPTLFEEALVQFAKSERDTIVKKFALSKIEDLTITPDGLVSKEKTSFNIKELHQKAKSKQVQERLWVAKKLPELVSSETEYLLLELLRDSDMRVRMYAVLACRKIQKPETWSILIDLLASPIYANAAAAALITAGDKAIPTMEAAFHKSGQDLEIMRRIVEIYGRIGSDKAMEMLWAKINFPDAEIVEQILFAFSYNQIRVPIEKTAFINHIIEIEISDAAWDIAALLEIKKNKHTYYLRKSLQDEIQYNFEGIFTLLSLIYEPQSVQLVKQNLESDSADAHVFAIELMNVFLADELKPKLFPLFEDLSDEEKIERLQEFFPRERFGSVEVLRHLISRDYSYTNRWTRSCAMYALGFEEDLNDFEELIANLFHPDPLLHETAAWAICKHNPKIYEKVKHRLPPENIANIDKVLEKVFSKEKNYLMPLRLQKTMFLKDIDFMQNVPSDIVSEIVELIQEKHFKVDTIWIENGMLLNTIPIAVVAEGRIEHYQNGVLINSYNTREFFGYLFLGENEYFEGECRVMAGSVLYEIDKDLFYTMIQKNHEFARAFIDAVAQELMPTAIRKK</sequence>
<dbReference type="Gene3D" id="1.25.10.10">
    <property type="entry name" value="Leucine-rich Repeat Variant"/>
    <property type="match status" value="1"/>
</dbReference>
<keyword evidence="1" id="KW-0472">Membrane</keyword>
<proteinExistence type="predicted"/>
<gene>
    <name evidence="3" type="ORF">Rain11_1805</name>
</gene>
<protein>
    <submittedName>
        <fullName evidence="3">HEAT repeat</fullName>
    </submittedName>
</protein>
<dbReference type="InterPro" id="IPR014710">
    <property type="entry name" value="RmlC-like_jellyroll"/>
</dbReference>
<feature type="domain" description="Cyclic nucleotide-binding" evidence="2">
    <location>
        <begin position="925"/>
        <end position="1042"/>
    </location>
</feature>
<dbReference type="InterPro" id="IPR036259">
    <property type="entry name" value="MFS_trans_sf"/>
</dbReference>
<dbReference type="AlphaFoldDB" id="A0A2N3ICS7"/>
<feature type="transmembrane region" description="Helical" evidence="1">
    <location>
        <begin position="20"/>
        <end position="46"/>
    </location>
</feature>
<dbReference type="SUPFAM" id="SSF103473">
    <property type="entry name" value="MFS general substrate transporter"/>
    <property type="match status" value="1"/>
</dbReference>
<feature type="transmembrane region" description="Helical" evidence="1">
    <location>
        <begin position="84"/>
        <end position="103"/>
    </location>
</feature>
<evidence type="ECO:0000313" key="4">
    <source>
        <dbReference type="Proteomes" id="UP000233387"/>
    </source>
</evidence>
<dbReference type="Gene3D" id="2.60.120.10">
    <property type="entry name" value="Jelly Rolls"/>
    <property type="match status" value="1"/>
</dbReference>
<keyword evidence="1" id="KW-0812">Transmembrane</keyword>
<dbReference type="SUPFAM" id="SSF51206">
    <property type="entry name" value="cAMP-binding domain-like"/>
    <property type="match status" value="1"/>
</dbReference>
<accession>A0A2N3ICS7</accession>
<keyword evidence="4" id="KW-1185">Reference proteome</keyword>
<evidence type="ECO:0000259" key="2">
    <source>
        <dbReference type="PROSITE" id="PS50042"/>
    </source>
</evidence>
<dbReference type="EMBL" id="NKXO01000027">
    <property type="protein sequence ID" value="PKQ68078.1"/>
    <property type="molecule type" value="Genomic_DNA"/>
</dbReference>
<feature type="transmembrane region" description="Helical" evidence="1">
    <location>
        <begin position="185"/>
        <end position="210"/>
    </location>
</feature>
<name>A0A2N3ICS7_9BACT</name>
<comment type="caution">
    <text evidence="3">The sequence shown here is derived from an EMBL/GenBank/DDBJ whole genome shotgun (WGS) entry which is preliminary data.</text>
</comment>
<feature type="transmembrane region" description="Helical" evidence="1">
    <location>
        <begin position="115"/>
        <end position="138"/>
    </location>
</feature>
<evidence type="ECO:0000256" key="1">
    <source>
        <dbReference type="SAM" id="Phobius"/>
    </source>
</evidence>
<dbReference type="InterPro" id="IPR016024">
    <property type="entry name" value="ARM-type_fold"/>
</dbReference>
<evidence type="ECO:0000313" key="3">
    <source>
        <dbReference type="EMBL" id="PKQ68078.1"/>
    </source>
</evidence>
<dbReference type="Pfam" id="PF13646">
    <property type="entry name" value="HEAT_2"/>
    <property type="match status" value="1"/>
</dbReference>
<feature type="transmembrane region" description="Helical" evidence="1">
    <location>
        <begin position="231"/>
        <end position="250"/>
    </location>
</feature>
<feature type="transmembrane region" description="Helical" evidence="1">
    <location>
        <begin position="385"/>
        <end position="403"/>
    </location>
</feature>
<keyword evidence="1" id="KW-1133">Transmembrane helix</keyword>
<feature type="transmembrane region" description="Helical" evidence="1">
    <location>
        <begin position="302"/>
        <end position="324"/>
    </location>
</feature>
<feature type="transmembrane region" description="Helical" evidence="1">
    <location>
        <begin position="52"/>
        <end position="72"/>
    </location>
</feature>
<reference evidence="3 4" key="1">
    <citation type="submission" date="2017-06" db="EMBL/GenBank/DDBJ databases">
        <title>Raineya orbicola gen. nov., sp. nov. a slightly thermophilic bacterium of the phylum Bacteroidetes and the description of Raineyaceae fam. nov.</title>
        <authorList>
            <person name="Albuquerque L."/>
            <person name="Polonia A.R.M."/>
            <person name="Barroso C."/>
            <person name="Froufe H.J.C."/>
            <person name="Lage O."/>
            <person name="Lobo-Da-Cunha A."/>
            <person name="Egas C."/>
            <person name="Da Costa M.S."/>
        </authorList>
    </citation>
    <scope>NUCLEOTIDE SEQUENCE [LARGE SCALE GENOMIC DNA]</scope>
    <source>
        <strain evidence="3 4">SPSPC-11</strain>
    </source>
</reference>
<dbReference type="Proteomes" id="UP000233387">
    <property type="component" value="Unassembled WGS sequence"/>
</dbReference>
<dbReference type="RefSeq" id="WP_101359075.1">
    <property type="nucleotide sequence ID" value="NZ_NKXO01000027.1"/>
</dbReference>
<feature type="transmembrane region" description="Helical" evidence="1">
    <location>
        <begin position="159"/>
        <end position="179"/>
    </location>
</feature>
<dbReference type="InterPro" id="IPR011989">
    <property type="entry name" value="ARM-like"/>
</dbReference>
<organism evidence="3 4">
    <name type="scientific">Raineya orbicola</name>
    <dbReference type="NCBI Taxonomy" id="2016530"/>
    <lineage>
        <taxon>Bacteria</taxon>
        <taxon>Pseudomonadati</taxon>
        <taxon>Bacteroidota</taxon>
        <taxon>Cytophagia</taxon>
        <taxon>Cytophagales</taxon>
        <taxon>Raineyaceae</taxon>
        <taxon>Raineya</taxon>
    </lineage>
</organism>